<feature type="transmembrane region" description="Helical" evidence="1">
    <location>
        <begin position="7"/>
        <end position="27"/>
    </location>
</feature>
<feature type="transmembrane region" description="Helical" evidence="1">
    <location>
        <begin position="137"/>
        <end position="166"/>
    </location>
</feature>
<feature type="transmembrane region" description="Helical" evidence="1">
    <location>
        <begin position="173"/>
        <end position="191"/>
    </location>
</feature>
<accession>A0A1F4ZUX3</accession>
<dbReference type="AlphaFoldDB" id="A0A1F4ZUX3"/>
<reference evidence="2 3" key="1">
    <citation type="journal article" date="2016" name="Nat. Commun.">
        <title>Thousands of microbial genomes shed light on interconnected biogeochemical processes in an aquifer system.</title>
        <authorList>
            <person name="Anantharaman K."/>
            <person name="Brown C.T."/>
            <person name="Hug L.A."/>
            <person name="Sharon I."/>
            <person name="Castelle C.J."/>
            <person name="Probst A.J."/>
            <person name="Thomas B.C."/>
            <person name="Singh A."/>
            <person name="Wilkins M.J."/>
            <person name="Karaoz U."/>
            <person name="Brodie E.L."/>
            <person name="Williams K.H."/>
            <person name="Hubbard S.S."/>
            <person name="Banfield J.F."/>
        </authorList>
    </citation>
    <scope>NUCLEOTIDE SEQUENCE [LARGE SCALE GENOMIC DNA]</scope>
</reference>
<keyword evidence="1" id="KW-0472">Membrane</keyword>
<dbReference type="Proteomes" id="UP000176424">
    <property type="component" value="Unassembled WGS sequence"/>
</dbReference>
<feature type="transmembrane region" description="Helical" evidence="1">
    <location>
        <begin position="271"/>
        <end position="287"/>
    </location>
</feature>
<dbReference type="STRING" id="1797263.A2397_06050"/>
<sequence length="434" mass="49679">MIPIFQLIHVGVYWILDFVSPAEFYVYPYLLSKGLIPYQQITDHHFPGLFFLPVNFFTLGFVDPLSFKLLLLLTIILTSVLLAKLSRFKSINGASLSQVVFLYSLWQLFFSGSVFWIEAILPLFMLPGLILFEKKRFLLSGLFFALAILFKQTAVLPIIFLSLYLLKKPLQLVPFWLPTAILILLLGWYFYSLGALSDFVWWNFTFNLNHYPAAAYRPPAVSDWLKISLPVTLFLTSAWTVLKTKSEFGIKLAILIIILALPGFSRFGLEHFQSAVPFFCLLIVLAARRNTFVWVPILGLSLLWVGFFIFRSHPSSSFINFSKSDQLLYQKVSQLSESGKTVFALGTSPLVYSQASQVPPGRFFFFPLPWLFSLLESKQLEILKTSPPDFIIFNPQSRVDNLSIFTTAPRLVEYMQQNYQVQATVAGHLIYQHL</sequence>
<organism evidence="2 3">
    <name type="scientific">Candidatus Amesbacteria bacterium RIFOXYB1_FULL_44_23</name>
    <dbReference type="NCBI Taxonomy" id="1797263"/>
    <lineage>
        <taxon>Bacteria</taxon>
        <taxon>Candidatus Amesiibacteriota</taxon>
    </lineage>
</organism>
<keyword evidence="1" id="KW-1133">Transmembrane helix</keyword>
<feature type="transmembrane region" description="Helical" evidence="1">
    <location>
        <begin position="292"/>
        <end position="310"/>
    </location>
</feature>
<proteinExistence type="predicted"/>
<dbReference type="EMBL" id="MEXR01000011">
    <property type="protein sequence ID" value="OGD10182.1"/>
    <property type="molecule type" value="Genomic_DNA"/>
</dbReference>
<evidence type="ECO:0000313" key="3">
    <source>
        <dbReference type="Proteomes" id="UP000176424"/>
    </source>
</evidence>
<evidence type="ECO:0000256" key="1">
    <source>
        <dbReference type="SAM" id="Phobius"/>
    </source>
</evidence>
<comment type="caution">
    <text evidence="2">The sequence shown here is derived from an EMBL/GenBank/DDBJ whole genome shotgun (WGS) entry which is preliminary data.</text>
</comment>
<keyword evidence="1" id="KW-0812">Transmembrane</keyword>
<protein>
    <recommendedName>
        <fullName evidence="4">Glycosyltransferase RgtA/B/C/D-like domain-containing protein</fullName>
    </recommendedName>
</protein>
<feature type="transmembrane region" description="Helical" evidence="1">
    <location>
        <begin position="65"/>
        <end position="83"/>
    </location>
</feature>
<name>A0A1F4ZUX3_9BACT</name>
<evidence type="ECO:0000313" key="2">
    <source>
        <dbReference type="EMBL" id="OGD10182.1"/>
    </source>
</evidence>
<gene>
    <name evidence="2" type="ORF">A2397_06050</name>
</gene>
<feature type="transmembrane region" description="Helical" evidence="1">
    <location>
        <begin position="248"/>
        <end position="265"/>
    </location>
</feature>
<evidence type="ECO:0008006" key="4">
    <source>
        <dbReference type="Google" id="ProtNLM"/>
    </source>
</evidence>